<sequence length="137" mass="15243">MACYLTFGKQDLSDFSTTTKAMCVAFDLITFPVISVVISVVSWAILLIKIVAKTLKFLVLATCCRNQETSLSKVFGEIKTEILSEHLVLIPFIGAIIHGLVLTYKLDENDYASIGTLDSFVSFMEGSPLYLEHIARW</sequence>
<evidence type="ECO:0000256" key="1">
    <source>
        <dbReference type="SAM" id="Phobius"/>
    </source>
</evidence>
<dbReference type="EMBL" id="ATLC01000054">
    <property type="protein sequence ID" value="EPJ27499.1"/>
    <property type="molecule type" value="Genomic_DNA"/>
</dbReference>
<keyword evidence="3" id="KW-1185">Reference proteome</keyword>
<dbReference type="GeneID" id="12242997"/>
<dbReference type="Proteomes" id="UP000014627">
    <property type="component" value="Unassembled WGS sequence"/>
</dbReference>
<organism evidence="2 3">
    <name type="scientific">Chlamydia psittaci 99DC5</name>
    <dbReference type="NCBI Taxonomy" id="1112251"/>
    <lineage>
        <taxon>Bacteria</taxon>
        <taxon>Pseudomonadati</taxon>
        <taxon>Chlamydiota</taxon>
        <taxon>Chlamydiia</taxon>
        <taxon>Chlamydiales</taxon>
        <taxon>Chlamydiaceae</taxon>
        <taxon>Chlamydia/Chlamydophila group</taxon>
        <taxon>Chlamydia</taxon>
    </lineage>
</organism>
<evidence type="ECO:0000313" key="2">
    <source>
        <dbReference type="EMBL" id="EPJ27499.1"/>
    </source>
</evidence>
<comment type="caution">
    <text evidence="2">The sequence shown here is derived from an EMBL/GenBank/DDBJ whole genome shotgun (WGS) entry which is preliminary data.</text>
</comment>
<name>A0ABP2X2A6_CHLPS</name>
<evidence type="ECO:0000313" key="3">
    <source>
        <dbReference type="Proteomes" id="UP000014627"/>
    </source>
</evidence>
<reference evidence="2 3" key="1">
    <citation type="submission" date="2013-04" db="EMBL/GenBank/DDBJ databases">
        <title>Genome sequence of Chlamydia psittaci 99DC5.</title>
        <authorList>
            <person name="Huot-Creasy H."/>
            <person name="McCracken C.L."/>
            <person name="Humphries M."/>
            <person name="Sachse K."/>
            <person name="Laroucau K."/>
            <person name="Bavoil P."/>
            <person name="Myers G.S."/>
        </authorList>
    </citation>
    <scope>NUCLEOTIDE SEQUENCE [LARGE SCALE GENOMIC DNA]</scope>
    <source>
        <strain evidence="2 3">99DC5</strain>
    </source>
</reference>
<protein>
    <submittedName>
        <fullName evidence="2">Inner membrane protein</fullName>
    </submittedName>
</protein>
<keyword evidence="1" id="KW-0812">Transmembrane</keyword>
<proteinExistence type="predicted"/>
<gene>
    <name evidence="2" type="ORF">CP99DC5_0993</name>
</gene>
<feature type="transmembrane region" description="Helical" evidence="1">
    <location>
        <begin position="28"/>
        <end position="48"/>
    </location>
</feature>
<keyword evidence="1" id="KW-0472">Membrane</keyword>
<accession>A0ABP2X2A6</accession>
<keyword evidence="1" id="KW-1133">Transmembrane helix</keyword>
<dbReference type="RefSeq" id="WP_006343212.1">
    <property type="nucleotide sequence ID" value="NZ_KE356190.1"/>
</dbReference>